<comment type="similarity">
    <text evidence="2 5">Belongs to the pseudouridine synthase TruB family. Type 1 subfamily.</text>
</comment>
<comment type="caution">
    <text evidence="8">The sequence shown here is derived from an EMBL/GenBank/DDBJ whole genome shotgun (WGS) entry which is preliminary data.</text>
</comment>
<dbReference type="HAMAP" id="MF_01080">
    <property type="entry name" value="TruB_bact"/>
    <property type="match status" value="1"/>
</dbReference>
<dbReference type="Proteomes" id="UP000178631">
    <property type="component" value="Unassembled WGS sequence"/>
</dbReference>
<evidence type="ECO:0000313" key="8">
    <source>
        <dbReference type="EMBL" id="OGC44172.1"/>
    </source>
</evidence>
<comment type="function">
    <text evidence="5">Responsible for synthesis of pseudouridine from uracil-55 in the psi GC loop of transfer RNAs.</text>
</comment>
<dbReference type="InterPro" id="IPR014780">
    <property type="entry name" value="tRNA_psdUridine_synth_TruB"/>
</dbReference>
<feature type="active site" description="Nucleophile" evidence="5">
    <location>
        <position position="40"/>
    </location>
</feature>
<gene>
    <name evidence="5" type="primary">truB</name>
    <name evidence="8" type="ORF">A3J98_02105</name>
</gene>
<dbReference type="InterPro" id="IPR020103">
    <property type="entry name" value="PsdUridine_synth_cat_dom_sf"/>
</dbReference>
<dbReference type="PANTHER" id="PTHR13767:SF2">
    <property type="entry name" value="PSEUDOURIDYLATE SYNTHASE TRUB1"/>
    <property type="match status" value="1"/>
</dbReference>
<dbReference type="EMBL" id="MEUP01000153">
    <property type="protein sequence ID" value="OGC44172.1"/>
    <property type="molecule type" value="Genomic_DNA"/>
</dbReference>
<dbReference type="GO" id="GO:0031119">
    <property type="term" value="P:tRNA pseudouridine synthesis"/>
    <property type="evidence" value="ECO:0007669"/>
    <property type="project" value="UniProtKB-UniRule"/>
</dbReference>
<dbReference type="EC" id="5.4.99.25" evidence="5"/>
<dbReference type="Pfam" id="PF16198">
    <property type="entry name" value="TruB_C_2"/>
    <property type="match status" value="1"/>
</dbReference>
<protein>
    <recommendedName>
        <fullName evidence="5">tRNA pseudouridine synthase B</fullName>
        <ecNumber evidence="5">5.4.99.25</ecNumber>
    </recommendedName>
    <alternativeName>
        <fullName evidence="5">tRNA pseudouridine(55) synthase</fullName>
        <shortName evidence="5">Psi55 synthase</shortName>
    </alternativeName>
    <alternativeName>
        <fullName evidence="5">tRNA pseudouridylate synthase</fullName>
    </alternativeName>
    <alternativeName>
        <fullName evidence="5">tRNA-uridine isomerase</fullName>
    </alternativeName>
</protein>
<dbReference type="InterPro" id="IPR032819">
    <property type="entry name" value="TruB_C"/>
</dbReference>
<keyword evidence="4 5" id="KW-0413">Isomerase</keyword>
<evidence type="ECO:0000313" key="9">
    <source>
        <dbReference type="Proteomes" id="UP000178631"/>
    </source>
</evidence>
<evidence type="ECO:0000256" key="4">
    <source>
        <dbReference type="ARBA" id="ARBA00023235"/>
    </source>
</evidence>
<evidence type="ECO:0000259" key="7">
    <source>
        <dbReference type="Pfam" id="PF16198"/>
    </source>
</evidence>
<evidence type="ECO:0000256" key="2">
    <source>
        <dbReference type="ARBA" id="ARBA00005642"/>
    </source>
</evidence>
<reference evidence="8 9" key="1">
    <citation type="journal article" date="2016" name="Nat. Commun.">
        <title>Thousands of microbial genomes shed light on interconnected biogeochemical processes in an aquifer system.</title>
        <authorList>
            <person name="Anantharaman K."/>
            <person name="Brown C.T."/>
            <person name="Hug L.A."/>
            <person name="Sharon I."/>
            <person name="Castelle C.J."/>
            <person name="Probst A.J."/>
            <person name="Thomas B.C."/>
            <person name="Singh A."/>
            <person name="Wilkins M.J."/>
            <person name="Karaoz U."/>
            <person name="Brodie E.L."/>
            <person name="Williams K.H."/>
            <person name="Hubbard S.S."/>
            <person name="Banfield J.F."/>
        </authorList>
    </citation>
    <scope>NUCLEOTIDE SEQUENCE [LARGE SCALE GENOMIC DNA]</scope>
</reference>
<dbReference type="GO" id="GO:0003723">
    <property type="term" value="F:RNA binding"/>
    <property type="evidence" value="ECO:0007669"/>
    <property type="project" value="InterPro"/>
</dbReference>
<evidence type="ECO:0000259" key="6">
    <source>
        <dbReference type="Pfam" id="PF01509"/>
    </source>
</evidence>
<feature type="domain" description="tRNA pseudouridylate synthase B C-terminal" evidence="7">
    <location>
        <begin position="176"/>
        <end position="227"/>
    </location>
</feature>
<sequence>MIDGILLVDKEVGITSFDVIRRLKKVIQEKIKIGHAGTLDPFATGLLVILLGKGTKLMNTFHTYEKVYEVEALLGFNTDTQDIQGKEVEKDLKGIKPSKEEIVEVIERELLGDILQKPPMYSAKRVKGERAYSLARRGEYVDLEPKQISVSQFEVYEYEYPTLKCKIKCSTGTYIRTLVHDLGTKLGTYATSKNLRRISIGSFNVNEAIKSDELLELGKENILRRVINV</sequence>
<dbReference type="InterPro" id="IPR002501">
    <property type="entry name" value="PsdUridine_synth_N"/>
</dbReference>
<keyword evidence="3 5" id="KW-0819">tRNA processing</keyword>
<evidence type="ECO:0000256" key="5">
    <source>
        <dbReference type="HAMAP-Rule" id="MF_01080"/>
    </source>
</evidence>
<dbReference type="NCBIfam" id="TIGR00431">
    <property type="entry name" value="TruB"/>
    <property type="match status" value="1"/>
</dbReference>
<proteinExistence type="inferred from homology"/>
<dbReference type="Pfam" id="PF01509">
    <property type="entry name" value="TruB_N"/>
    <property type="match status" value="1"/>
</dbReference>
<dbReference type="Gene3D" id="3.30.2350.10">
    <property type="entry name" value="Pseudouridine synthase"/>
    <property type="match status" value="1"/>
</dbReference>
<comment type="catalytic activity">
    <reaction evidence="1 5">
        <text>uridine(55) in tRNA = pseudouridine(55) in tRNA</text>
        <dbReference type="Rhea" id="RHEA:42532"/>
        <dbReference type="Rhea" id="RHEA-COMP:10101"/>
        <dbReference type="Rhea" id="RHEA-COMP:10102"/>
        <dbReference type="ChEBI" id="CHEBI:65314"/>
        <dbReference type="ChEBI" id="CHEBI:65315"/>
        <dbReference type="EC" id="5.4.99.25"/>
    </reaction>
</comment>
<dbReference type="SUPFAM" id="SSF55120">
    <property type="entry name" value="Pseudouridine synthase"/>
    <property type="match status" value="1"/>
</dbReference>
<dbReference type="GO" id="GO:1990481">
    <property type="term" value="P:mRNA pseudouridine synthesis"/>
    <property type="evidence" value="ECO:0007669"/>
    <property type="project" value="TreeGrafter"/>
</dbReference>
<dbReference type="AlphaFoldDB" id="A0A1F4UGZ5"/>
<dbReference type="GO" id="GO:0160148">
    <property type="term" value="F:tRNA pseudouridine(55) synthase activity"/>
    <property type="evidence" value="ECO:0007669"/>
    <property type="project" value="UniProtKB-EC"/>
</dbReference>
<evidence type="ECO:0000256" key="1">
    <source>
        <dbReference type="ARBA" id="ARBA00000385"/>
    </source>
</evidence>
<accession>A0A1F4UGZ5</accession>
<organism evidence="8 9">
    <name type="scientific">candidate division WS6 bacterium RIFOXYC1_FULL_33_10</name>
    <dbReference type="NCBI Taxonomy" id="1802606"/>
    <lineage>
        <taxon>Bacteria</taxon>
        <taxon>Candidatus Dojkabacteria</taxon>
    </lineage>
</organism>
<dbReference type="PANTHER" id="PTHR13767">
    <property type="entry name" value="TRNA-PSEUDOURIDINE SYNTHASE"/>
    <property type="match status" value="1"/>
</dbReference>
<feature type="domain" description="Pseudouridine synthase II N-terminal" evidence="6">
    <location>
        <begin position="25"/>
        <end position="175"/>
    </location>
</feature>
<name>A0A1F4UGZ5_9BACT</name>
<evidence type="ECO:0000256" key="3">
    <source>
        <dbReference type="ARBA" id="ARBA00022694"/>
    </source>
</evidence>